<protein>
    <submittedName>
        <fullName evidence="3">Voltage-dependent calcium channel subunit alpha-2/delta-3 (Voltage-gated calcium channel subunit alpha-2/delta-3) [Cleaved into: Voltage-dependent calcium channel subunit alpha-2-3</fullName>
    </submittedName>
</protein>
<gene>
    <name evidence="3" type="ORF">SCF082_LOCUS27346</name>
</gene>
<dbReference type="SMART" id="SM00327">
    <property type="entry name" value="VWA"/>
    <property type="match status" value="1"/>
</dbReference>
<feature type="signal peptide" evidence="1">
    <location>
        <begin position="1"/>
        <end position="17"/>
    </location>
</feature>
<dbReference type="Pfam" id="PF00092">
    <property type="entry name" value="VWA"/>
    <property type="match status" value="1"/>
</dbReference>
<feature type="domain" description="VWFA" evidence="2">
    <location>
        <begin position="279"/>
        <end position="458"/>
    </location>
</feature>
<dbReference type="SUPFAM" id="SSF53300">
    <property type="entry name" value="vWA-like"/>
    <property type="match status" value="1"/>
</dbReference>
<dbReference type="InterPro" id="IPR002035">
    <property type="entry name" value="VWF_A"/>
</dbReference>
<dbReference type="PANTHER" id="PTHR10166:SF37">
    <property type="entry name" value="STOLID, ISOFORM H"/>
    <property type="match status" value="1"/>
</dbReference>
<dbReference type="EMBL" id="CAXAMM010021112">
    <property type="protein sequence ID" value="CAK9049317.1"/>
    <property type="molecule type" value="Genomic_DNA"/>
</dbReference>
<dbReference type="Gene3D" id="3.40.50.410">
    <property type="entry name" value="von Willebrand factor, type A domain"/>
    <property type="match status" value="1"/>
</dbReference>
<proteinExistence type="predicted"/>
<evidence type="ECO:0000256" key="1">
    <source>
        <dbReference type="SAM" id="SignalP"/>
    </source>
</evidence>
<reference evidence="3 4" key="1">
    <citation type="submission" date="2024-02" db="EMBL/GenBank/DDBJ databases">
        <authorList>
            <person name="Chen Y."/>
            <person name="Shah S."/>
            <person name="Dougan E. K."/>
            <person name="Thang M."/>
            <person name="Chan C."/>
        </authorList>
    </citation>
    <scope>NUCLEOTIDE SEQUENCE [LARGE SCALE GENOMIC DNA]</scope>
</reference>
<feature type="chain" id="PRO_5046335291" evidence="1">
    <location>
        <begin position="18"/>
        <end position="704"/>
    </location>
</feature>
<organism evidence="3 4">
    <name type="scientific">Durusdinium trenchii</name>
    <dbReference type="NCBI Taxonomy" id="1381693"/>
    <lineage>
        <taxon>Eukaryota</taxon>
        <taxon>Sar</taxon>
        <taxon>Alveolata</taxon>
        <taxon>Dinophyceae</taxon>
        <taxon>Suessiales</taxon>
        <taxon>Symbiodiniaceae</taxon>
        <taxon>Durusdinium</taxon>
    </lineage>
</organism>
<evidence type="ECO:0000313" key="3">
    <source>
        <dbReference type="EMBL" id="CAK9049317.1"/>
    </source>
</evidence>
<dbReference type="InterPro" id="IPR051173">
    <property type="entry name" value="Ca_channel_alpha-2/delta"/>
</dbReference>
<evidence type="ECO:0000259" key="2">
    <source>
        <dbReference type="PROSITE" id="PS50234"/>
    </source>
</evidence>
<evidence type="ECO:0000313" key="4">
    <source>
        <dbReference type="Proteomes" id="UP001642464"/>
    </source>
</evidence>
<dbReference type="InterPro" id="IPR036465">
    <property type="entry name" value="vWFA_dom_sf"/>
</dbReference>
<keyword evidence="1" id="KW-0732">Signal</keyword>
<dbReference type="PROSITE" id="PS50234">
    <property type="entry name" value="VWFA"/>
    <property type="match status" value="1"/>
</dbReference>
<sequence length="704" mass="76992">MRTLLSLLALLGTPSLADLTVTGLPSCPCVEWANLDNYRVGDVVRYKPKGQRGTGYDYPLNYGNLECKAHDLGLPPFCDGNAAPAWCAQKWCYVDKNACSNAVPYRSKLFENSDAYYSYQTCGESNEFSQWNSGSSGSTSSQVTELLDVVQGYLWSTRNRVETEYSNLRQSDGCEFANQCPCLECSQQSSLWNRKTDFGNVGVNAKDASFQCLSRPVTQSYMNVAAKEGSPYERVGYIYFSDHESGSYLGWPAVEWCPAASYDPRLRPWYSSGSTGPKDVVIVIDVSGSMQASGRSTKAKQAANDLINTLEWKDFADIILFNGGIVAEYAPQGLVSMTDSERKNMQAWLNNHNWESGGTNFKVALNAAFSVISKSVSSGSTSMCQKAILFLTDGEADFSESDFSSTRAQAEQHSVAIFTYALGSGADTTITKRLACENKGIFYQLADGVDLSKVMSRYYEYFASGVEICTPSFTHYKDSVTGAELWPSCLPAYDASSGVRGLLGVSCFDLNVMVDPETLKSESYWDDFVCKVSDLTKQCRQLDLNDCTLERLRRAVGPESTCSTGSTDSTSNATCPCADPACQDNEDWLDEKGYFCDTWVGDDCSGAMESWGYTAGGQQDILVQCKRSCGVCPQISPCPTEGPCQSTPTKISSSACRHTRTNKVTNNLIISRTSEANAGGARHGHLGPEVLFSVLLIQQVIWRG</sequence>
<keyword evidence="4" id="KW-1185">Reference proteome</keyword>
<dbReference type="Proteomes" id="UP001642464">
    <property type="component" value="Unassembled WGS sequence"/>
</dbReference>
<name>A0ABP0MCV1_9DINO</name>
<comment type="caution">
    <text evidence="3">The sequence shown here is derived from an EMBL/GenBank/DDBJ whole genome shotgun (WGS) entry which is preliminary data.</text>
</comment>
<dbReference type="PANTHER" id="PTHR10166">
    <property type="entry name" value="VOLTAGE-DEPENDENT CALCIUM CHANNEL SUBUNIT ALPHA-2/DELTA-RELATED"/>
    <property type="match status" value="1"/>
</dbReference>
<accession>A0ABP0MCV1</accession>